<dbReference type="EMBL" id="JBEVYD010000005">
    <property type="protein sequence ID" value="KAL3232595.1"/>
    <property type="molecule type" value="Genomic_DNA"/>
</dbReference>
<evidence type="ECO:0000313" key="3">
    <source>
        <dbReference type="Proteomes" id="UP001623330"/>
    </source>
</evidence>
<name>A0ABR4NV56_9SACH</name>
<dbReference type="PROSITE" id="PS51354">
    <property type="entry name" value="GLUTAREDOXIN_2"/>
    <property type="match status" value="1"/>
</dbReference>
<gene>
    <name evidence="2" type="ORF">RNJ44_04511</name>
</gene>
<comment type="caution">
    <text evidence="2">The sequence shown here is derived from an EMBL/GenBank/DDBJ whole genome shotgun (WGS) entry which is preliminary data.</text>
</comment>
<dbReference type="InterPro" id="IPR036249">
    <property type="entry name" value="Thioredoxin-like_sf"/>
</dbReference>
<dbReference type="Pfam" id="PF00462">
    <property type="entry name" value="Glutaredoxin"/>
    <property type="match status" value="1"/>
</dbReference>
<reference evidence="2 3" key="1">
    <citation type="submission" date="2024-05" db="EMBL/GenBank/DDBJ databases">
        <title>Long read based assembly of the Candida bracarensis genome reveals expanded adhesin content.</title>
        <authorList>
            <person name="Marcet-Houben M."/>
            <person name="Ksiezopolska E."/>
            <person name="Gabaldon T."/>
        </authorList>
    </citation>
    <scope>NUCLEOTIDE SEQUENCE [LARGE SCALE GENOMIC DNA]</scope>
    <source>
        <strain evidence="2 3">CBM6</strain>
    </source>
</reference>
<evidence type="ECO:0000259" key="1">
    <source>
        <dbReference type="Pfam" id="PF00462"/>
    </source>
</evidence>
<dbReference type="Proteomes" id="UP001623330">
    <property type="component" value="Unassembled WGS sequence"/>
</dbReference>
<protein>
    <recommendedName>
        <fullName evidence="1">Glutaredoxin domain-containing protein</fullName>
    </recommendedName>
</protein>
<dbReference type="Gene3D" id="3.40.30.10">
    <property type="entry name" value="Glutaredoxin"/>
    <property type="match status" value="1"/>
</dbReference>
<organism evidence="2 3">
    <name type="scientific">Nakaseomyces bracarensis</name>
    <dbReference type="NCBI Taxonomy" id="273131"/>
    <lineage>
        <taxon>Eukaryota</taxon>
        <taxon>Fungi</taxon>
        <taxon>Dikarya</taxon>
        <taxon>Ascomycota</taxon>
        <taxon>Saccharomycotina</taxon>
        <taxon>Saccharomycetes</taxon>
        <taxon>Saccharomycetales</taxon>
        <taxon>Saccharomycetaceae</taxon>
        <taxon>Nakaseomyces</taxon>
    </lineage>
</organism>
<keyword evidence="3" id="KW-1185">Reference proteome</keyword>
<sequence length="108" mass="12528">MNYTEEAKNMINSHKLFQFSANWCPDCDYALSIWKKFNVQDQIHVFDIGFMDKDIQAKWRDAFQEVTGVRNLPTIVSNGTVWGTETRLHEVENSGLLEKALPEMGFKL</sequence>
<proteinExistence type="predicted"/>
<feature type="domain" description="Glutaredoxin" evidence="1">
    <location>
        <begin position="19"/>
        <end position="81"/>
    </location>
</feature>
<evidence type="ECO:0000313" key="2">
    <source>
        <dbReference type="EMBL" id="KAL3232595.1"/>
    </source>
</evidence>
<accession>A0ABR4NV56</accession>
<dbReference type="SUPFAM" id="SSF52833">
    <property type="entry name" value="Thioredoxin-like"/>
    <property type="match status" value="1"/>
</dbReference>
<dbReference type="InterPro" id="IPR002109">
    <property type="entry name" value="Glutaredoxin"/>
</dbReference>